<accession>A0A923MF18</accession>
<comment type="caution">
    <text evidence="2">The sequence shown here is derived from an EMBL/GenBank/DDBJ whole genome shotgun (WGS) entry which is preliminary data.</text>
</comment>
<dbReference type="RefSeq" id="WP_187085007.1">
    <property type="nucleotide sequence ID" value="NZ_JACORU010000017.1"/>
</dbReference>
<dbReference type="EMBL" id="JACORU010000017">
    <property type="protein sequence ID" value="MBC5768343.1"/>
    <property type="molecule type" value="Genomic_DNA"/>
</dbReference>
<keyword evidence="3" id="KW-1185">Reference proteome</keyword>
<proteinExistence type="predicted"/>
<evidence type="ECO:0000313" key="3">
    <source>
        <dbReference type="Proteomes" id="UP000596827"/>
    </source>
</evidence>
<evidence type="ECO:0000256" key="1">
    <source>
        <dbReference type="SAM" id="MobiDB-lite"/>
    </source>
</evidence>
<protein>
    <submittedName>
        <fullName evidence="2">BrnA antitoxin family protein</fullName>
    </submittedName>
</protein>
<organism evidence="2 3">
    <name type="scientific">Ramlibacter albus</name>
    <dbReference type="NCBI Taxonomy" id="2079448"/>
    <lineage>
        <taxon>Bacteria</taxon>
        <taxon>Pseudomonadati</taxon>
        <taxon>Pseudomonadota</taxon>
        <taxon>Betaproteobacteria</taxon>
        <taxon>Burkholderiales</taxon>
        <taxon>Comamonadaceae</taxon>
        <taxon>Ramlibacter</taxon>
    </lineage>
</organism>
<dbReference type="Proteomes" id="UP000596827">
    <property type="component" value="Unassembled WGS sequence"/>
</dbReference>
<reference evidence="2" key="1">
    <citation type="submission" date="2020-08" db="EMBL/GenBank/DDBJ databases">
        <title>Ramlibacter sp. GTP1 16S ribosomal RNA gene genome sequencing and assembly.</title>
        <authorList>
            <person name="Kang M."/>
        </authorList>
    </citation>
    <scope>NUCLEOTIDE SEQUENCE</scope>
    <source>
        <strain evidence="2">GTP1</strain>
    </source>
</reference>
<gene>
    <name evidence="2" type="ORF">H8R02_28040</name>
</gene>
<evidence type="ECO:0000313" key="2">
    <source>
        <dbReference type="EMBL" id="MBC5768343.1"/>
    </source>
</evidence>
<feature type="compositionally biased region" description="Basic residues" evidence="1">
    <location>
        <begin position="1"/>
        <end position="12"/>
    </location>
</feature>
<dbReference type="AlphaFoldDB" id="A0A923MF18"/>
<dbReference type="Pfam" id="PF14384">
    <property type="entry name" value="BrnA_antitoxin"/>
    <property type="match status" value="1"/>
</dbReference>
<name>A0A923MF18_9BURK</name>
<sequence>MPASKHSSRRTLKSNLDRVDSHRIKKSEYEELPELTKEMVARATINKGGRPPSENPRKQLTLRLPADVIERWKATGPGWQTRMAERLSRVR</sequence>
<feature type="region of interest" description="Disordered" evidence="1">
    <location>
        <begin position="1"/>
        <end position="21"/>
    </location>
</feature>
<dbReference type="InterPro" id="IPR025528">
    <property type="entry name" value="BrnA_antitoxin"/>
</dbReference>